<feature type="domain" description="ABC-type transport auxiliary lipoprotein component" evidence="2">
    <location>
        <begin position="52"/>
        <end position="221"/>
    </location>
</feature>
<evidence type="ECO:0000313" key="4">
    <source>
        <dbReference type="Proteomes" id="UP000664073"/>
    </source>
</evidence>
<protein>
    <submittedName>
        <fullName evidence="3">Membrane integrity-associated transporter subunit PqiC</fullName>
    </submittedName>
</protein>
<feature type="region of interest" description="Disordered" evidence="1">
    <location>
        <begin position="230"/>
        <end position="251"/>
    </location>
</feature>
<reference evidence="3" key="1">
    <citation type="submission" date="2021-03" db="EMBL/GenBank/DDBJ databases">
        <title>The complete genome sequence of Acetobacter sp. TBRC 12339.</title>
        <authorList>
            <person name="Charoenyingcharoen P."/>
            <person name="Yukphan P."/>
        </authorList>
    </citation>
    <scope>NUCLEOTIDE SEQUENCE</scope>
    <source>
        <strain evidence="3">TBRC 12339</strain>
    </source>
</reference>
<dbReference type="Pfam" id="PF03886">
    <property type="entry name" value="ABC_trans_aux"/>
    <property type="match status" value="1"/>
</dbReference>
<dbReference type="InterPro" id="IPR005586">
    <property type="entry name" value="ABC_trans_aux"/>
</dbReference>
<sequence length="251" mass="25540">MKGQRLARFSSSVPGAARAVRQLSRRGVLRGAGCAAMAVTLAGCGGSGPTLYTLSVVPGAVVTPAEGAAGAPAYIEVRQPSVASGLDRDRVVTADSGYKLDVSAGDAWADSLAGQVSRVLAGDLAQRLPRSNVFVENDAVTAEPQAYVELSLSRFSTGPSGLVELDAILSVQPAMAGVPAGQSGTAGVPPFIQRVTLQGPAASSTVSMVQALSQLVGQVADLAAQRLSMLPASRPVSPHAETPPTRKTRAR</sequence>
<proteinExistence type="predicted"/>
<dbReference type="Proteomes" id="UP000664073">
    <property type="component" value="Unassembled WGS sequence"/>
</dbReference>
<dbReference type="Gene3D" id="3.40.50.10610">
    <property type="entry name" value="ABC-type transport auxiliary lipoprotein component"/>
    <property type="match status" value="1"/>
</dbReference>
<organism evidence="3 4">
    <name type="scientific">Acetobacter garciniae</name>
    <dbReference type="NCBI Taxonomy" id="2817435"/>
    <lineage>
        <taxon>Bacteria</taxon>
        <taxon>Pseudomonadati</taxon>
        <taxon>Pseudomonadota</taxon>
        <taxon>Alphaproteobacteria</taxon>
        <taxon>Acetobacterales</taxon>
        <taxon>Acetobacteraceae</taxon>
        <taxon>Acetobacter</taxon>
    </lineage>
</organism>
<comment type="caution">
    <text evidence="3">The sequence shown here is derived from an EMBL/GenBank/DDBJ whole genome shotgun (WGS) entry which is preliminary data.</text>
</comment>
<dbReference type="AlphaFoldDB" id="A0A939KQ19"/>
<accession>A0A939KQ19</accession>
<keyword evidence="4" id="KW-1185">Reference proteome</keyword>
<evidence type="ECO:0000313" key="3">
    <source>
        <dbReference type="EMBL" id="MBO1324744.1"/>
    </source>
</evidence>
<evidence type="ECO:0000256" key="1">
    <source>
        <dbReference type="SAM" id="MobiDB-lite"/>
    </source>
</evidence>
<evidence type="ECO:0000259" key="2">
    <source>
        <dbReference type="Pfam" id="PF03886"/>
    </source>
</evidence>
<dbReference type="EMBL" id="JAFVMH010000002">
    <property type="protein sequence ID" value="MBO1324744.1"/>
    <property type="molecule type" value="Genomic_DNA"/>
</dbReference>
<name>A0A939KQ19_9PROT</name>
<dbReference type="SUPFAM" id="SSF159594">
    <property type="entry name" value="XCC0632-like"/>
    <property type="match status" value="1"/>
</dbReference>
<gene>
    <name evidence="3" type="ORF">J2D77_06215</name>
</gene>